<reference evidence="1 2" key="1">
    <citation type="submission" date="2017-07" db="EMBL/GenBank/DDBJ databases">
        <title>Flavobacterium cyanobacteriorum sp. nov., isolated from cyanobacterial aggregates in a eutrophic lake.</title>
        <authorList>
            <person name="Cai H."/>
        </authorList>
    </citation>
    <scope>NUCLEOTIDE SEQUENCE [LARGE SCALE GENOMIC DNA]</scope>
    <source>
        <strain evidence="1 2">TH167</strain>
    </source>
</reference>
<dbReference type="OrthoDB" id="122670at2"/>
<accession>A0A255ZNM7</accession>
<dbReference type="Pfam" id="PF13711">
    <property type="entry name" value="DUF4160"/>
    <property type="match status" value="1"/>
</dbReference>
<evidence type="ECO:0000313" key="1">
    <source>
        <dbReference type="EMBL" id="OYQ43056.1"/>
    </source>
</evidence>
<dbReference type="RefSeq" id="WP_094486839.1">
    <property type="nucleotide sequence ID" value="NZ_NOXX01000208.1"/>
</dbReference>
<sequence length="77" mass="9318">MPTVFYSNGFRFFFYSNENDEPVHLHVEKGDGYGKIWLDPIESDYFNGFNAQEPRLIKKIVSENADLLKRKWYEYFR</sequence>
<evidence type="ECO:0000313" key="2">
    <source>
        <dbReference type="Proteomes" id="UP000216035"/>
    </source>
</evidence>
<name>A0A255ZNM7_9FLAO</name>
<dbReference type="Proteomes" id="UP000216035">
    <property type="component" value="Unassembled WGS sequence"/>
</dbReference>
<comment type="caution">
    <text evidence="1">The sequence shown here is derived from an EMBL/GenBank/DDBJ whole genome shotgun (WGS) entry which is preliminary data.</text>
</comment>
<keyword evidence="2" id="KW-1185">Reference proteome</keyword>
<dbReference type="AlphaFoldDB" id="A0A255ZNM7"/>
<evidence type="ECO:0008006" key="3">
    <source>
        <dbReference type="Google" id="ProtNLM"/>
    </source>
</evidence>
<organism evidence="1 2">
    <name type="scientific">Flavobacterium aurantiibacter</name>
    <dbReference type="NCBI Taxonomy" id="2023067"/>
    <lineage>
        <taxon>Bacteria</taxon>
        <taxon>Pseudomonadati</taxon>
        <taxon>Bacteroidota</taxon>
        <taxon>Flavobacteriia</taxon>
        <taxon>Flavobacteriales</taxon>
        <taxon>Flavobacteriaceae</taxon>
        <taxon>Flavobacterium</taxon>
    </lineage>
</organism>
<proteinExistence type="predicted"/>
<gene>
    <name evidence="1" type="ORF">CHX27_11035</name>
</gene>
<dbReference type="InterPro" id="IPR025427">
    <property type="entry name" value="DUF4160"/>
</dbReference>
<protein>
    <recommendedName>
        <fullName evidence="3">DUF4160 domain-containing protein</fullName>
    </recommendedName>
</protein>
<dbReference type="EMBL" id="NOXX01000208">
    <property type="protein sequence ID" value="OYQ43056.1"/>
    <property type="molecule type" value="Genomic_DNA"/>
</dbReference>